<dbReference type="InterPro" id="IPR005471">
    <property type="entry name" value="Tscrpt_reg_IclR_N"/>
</dbReference>
<dbReference type="Gene3D" id="1.10.10.10">
    <property type="entry name" value="Winged helix-like DNA-binding domain superfamily/Winged helix DNA-binding domain"/>
    <property type="match status" value="1"/>
</dbReference>
<dbReference type="Pfam" id="PF01614">
    <property type="entry name" value="IclR_C"/>
    <property type="match status" value="1"/>
</dbReference>
<organism evidence="7 8">
    <name type="scientific">Pigmentiphaga daeguensis</name>
    <dbReference type="NCBI Taxonomy" id="414049"/>
    <lineage>
        <taxon>Bacteria</taxon>
        <taxon>Pseudomonadati</taxon>
        <taxon>Pseudomonadota</taxon>
        <taxon>Betaproteobacteria</taxon>
        <taxon>Burkholderiales</taxon>
        <taxon>Alcaligenaceae</taxon>
        <taxon>Pigmentiphaga</taxon>
    </lineage>
</organism>
<dbReference type="Proteomes" id="UP001501706">
    <property type="component" value="Unassembled WGS sequence"/>
</dbReference>
<evidence type="ECO:0000259" key="5">
    <source>
        <dbReference type="PROSITE" id="PS51077"/>
    </source>
</evidence>
<keyword evidence="8" id="KW-1185">Reference proteome</keyword>
<dbReference type="Pfam" id="PF09339">
    <property type="entry name" value="HTH_IclR"/>
    <property type="match status" value="1"/>
</dbReference>
<name>A0ABN1BPH3_9BURK</name>
<evidence type="ECO:0000256" key="3">
    <source>
        <dbReference type="ARBA" id="ARBA00023163"/>
    </source>
</evidence>
<feature type="region of interest" description="Disordered" evidence="4">
    <location>
        <begin position="11"/>
        <end position="38"/>
    </location>
</feature>
<evidence type="ECO:0000256" key="4">
    <source>
        <dbReference type="SAM" id="MobiDB-lite"/>
    </source>
</evidence>
<evidence type="ECO:0000256" key="1">
    <source>
        <dbReference type="ARBA" id="ARBA00023015"/>
    </source>
</evidence>
<reference evidence="7 8" key="1">
    <citation type="journal article" date="2019" name="Int. J. Syst. Evol. Microbiol.">
        <title>The Global Catalogue of Microorganisms (GCM) 10K type strain sequencing project: providing services to taxonomists for standard genome sequencing and annotation.</title>
        <authorList>
            <consortium name="The Broad Institute Genomics Platform"/>
            <consortium name="The Broad Institute Genome Sequencing Center for Infectious Disease"/>
            <person name="Wu L."/>
            <person name="Ma J."/>
        </authorList>
    </citation>
    <scope>NUCLEOTIDE SEQUENCE [LARGE SCALE GENOMIC DNA]</scope>
    <source>
        <strain evidence="7 8">JCM 14330</strain>
    </source>
</reference>
<dbReference type="PROSITE" id="PS51078">
    <property type="entry name" value="ICLR_ED"/>
    <property type="match status" value="1"/>
</dbReference>
<dbReference type="InterPro" id="IPR036390">
    <property type="entry name" value="WH_DNA-bd_sf"/>
</dbReference>
<dbReference type="InterPro" id="IPR050707">
    <property type="entry name" value="HTH_MetabolicPath_Reg"/>
</dbReference>
<dbReference type="InterPro" id="IPR014757">
    <property type="entry name" value="Tscrpt_reg_IclR_C"/>
</dbReference>
<dbReference type="PROSITE" id="PS51077">
    <property type="entry name" value="HTH_ICLR"/>
    <property type="match status" value="1"/>
</dbReference>
<keyword evidence="2" id="KW-0238">DNA-binding</keyword>
<sequence length="303" mass="32765">MLCDHRKILIPPPPMPVRSPSPAALPPIPTDATPPPATGESAVGRLLTILDLFTADNLQIQVDVVAARLGVGRSTCYRYLQELSDRGLLAQRGKGRYSLGSRIVELERLLQQSDPLLNAGKSVMAGMADICDNRALLLCTLYNDRVLCTHQVGSSHIIHEGERMPLYRGRGSAFPLFQGAGSQAILANLAPHQIRALYLAKQAEIAESGLGQDWQEFRSALATIRKQGYVATVGKRNPRILALAVPVRHVDGQVMGSLLLLTAHTEAERAQALALVPRLQAEAARIGEFEQRLSSGDTVPPAN</sequence>
<feature type="compositionally biased region" description="Pro residues" evidence="4">
    <location>
        <begin position="11"/>
        <end position="37"/>
    </location>
</feature>
<feature type="domain" description="IclR-ED" evidence="6">
    <location>
        <begin position="102"/>
        <end position="292"/>
    </location>
</feature>
<dbReference type="InterPro" id="IPR029016">
    <property type="entry name" value="GAF-like_dom_sf"/>
</dbReference>
<keyword evidence="1" id="KW-0805">Transcription regulation</keyword>
<accession>A0ABN1BPH3</accession>
<evidence type="ECO:0000259" key="6">
    <source>
        <dbReference type="PROSITE" id="PS51078"/>
    </source>
</evidence>
<evidence type="ECO:0000313" key="8">
    <source>
        <dbReference type="Proteomes" id="UP001501706"/>
    </source>
</evidence>
<keyword evidence="3" id="KW-0804">Transcription</keyword>
<gene>
    <name evidence="7" type="ORF">GCM10009097_17620</name>
</gene>
<proteinExistence type="predicted"/>
<evidence type="ECO:0000313" key="7">
    <source>
        <dbReference type="EMBL" id="GAA0501439.1"/>
    </source>
</evidence>
<evidence type="ECO:0000256" key="2">
    <source>
        <dbReference type="ARBA" id="ARBA00023125"/>
    </source>
</evidence>
<dbReference type="EMBL" id="BAAAEN010000005">
    <property type="protein sequence ID" value="GAA0501439.1"/>
    <property type="molecule type" value="Genomic_DNA"/>
</dbReference>
<dbReference type="SUPFAM" id="SSF46785">
    <property type="entry name" value="Winged helix' DNA-binding domain"/>
    <property type="match status" value="1"/>
</dbReference>
<dbReference type="PANTHER" id="PTHR30136">
    <property type="entry name" value="HELIX-TURN-HELIX TRANSCRIPTIONAL REGULATOR, ICLR FAMILY"/>
    <property type="match status" value="1"/>
</dbReference>
<protein>
    <submittedName>
        <fullName evidence="7">IclR family transcriptional regulator</fullName>
    </submittedName>
</protein>
<dbReference type="InterPro" id="IPR036388">
    <property type="entry name" value="WH-like_DNA-bd_sf"/>
</dbReference>
<dbReference type="PANTHER" id="PTHR30136:SF24">
    <property type="entry name" value="HTH-TYPE TRANSCRIPTIONAL REPRESSOR ALLR"/>
    <property type="match status" value="1"/>
</dbReference>
<dbReference type="SUPFAM" id="SSF55781">
    <property type="entry name" value="GAF domain-like"/>
    <property type="match status" value="1"/>
</dbReference>
<dbReference type="SMART" id="SM00346">
    <property type="entry name" value="HTH_ICLR"/>
    <property type="match status" value="1"/>
</dbReference>
<dbReference type="Gene3D" id="3.30.450.40">
    <property type="match status" value="1"/>
</dbReference>
<comment type="caution">
    <text evidence="7">The sequence shown here is derived from an EMBL/GenBank/DDBJ whole genome shotgun (WGS) entry which is preliminary data.</text>
</comment>
<feature type="domain" description="HTH iclR-type" evidence="5">
    <location>
        <begin position="40"/>
        <end position="101"/>
    </location>
</feature>